<keyword evidence="4 5" id="KW-0720">Serine protease</keyword>
<evidence type="ECO:0000259" key="7">
    <source>
        <dbReference type="Pfam" id="PF00082"/>
    </source>
</evidence>
<keyword evidence="3 5" id="KW-0378">Hydrolase</keyword>
<dbReference type="InterPro" id="IPR023827">
    <property type="entry name" value="Peptidase_S8_Asp-AS"/>
</dbReference>
<evidence type="ECO:0000256" key="5">
    <source>
        <dbReference type="PROSITE-ProRule" id="PRU01240"/>
    </source>
</evidence>
<dbReference type="EMBL" id="WAGX01000005">
    <property type="protein sequence ID" value="KAB1438695.1"/>
    <property type="molecule type" value="Genomic_DNA"/>
</dbReference>
<feature type="signal peptide" evidence="6">
    <location>
        <begin position="1"/>
        <end position="22"/>
    </location>
</feature>
<keyword evidence="9" id="KW-1185">Reference proteome</keyword>
<evidence type="ECO:0000256" key="6">
    <source>
        <dbReference type="SAM" id="SignalP"/>
    </source>
</evidence>
<reference evidence="8 9" key="1">
    <citation type="submission" date="2019-09" db="EMBL/GenBank/DDBJ databases">
        <authorList>
            <person name="Valk L.C."/>
        </authorList>
    </citation>
    <scope>NUCLEOTIDE SEQUENCE [LARGE SCALE GENOMIC DNA]</scope>
    <source>
        <strain evidence="8">GalUA</strain>
    </source>
</reference>
<dbReference type="OrthoDB" id="9798386at2"/>
<sequence length="318" mass="35499">MKKKILTIICLVSIMTACSSNNKNVNTQWWMENTQFGININNVWSQTTGNQDIIVGIIDSGVDITNKNIKDSIYINYNEIADNEIDDDGNGYVDDINGWNFYDNTNDIYTAFTSDYHGTMIAGILTDKDYGIAPNIRYLPLKCFRGSEGSIEDVIKAIEYGYDVGVRLFNCSWDTNQYSEELYEVIQSYQDAIFVCSGGKNYENLDLTPVYPACYNLSNIICVGGITESGDIYEFSGYGNDIDIYAPGADIYSLMPENTYNYSDGTSLAVAIVTGAIALAKSIDPLVSCEEIKERFSESYNDFNNLNTLDVNKLCFGN</sequence>
<dbReference type="InterPro" id="IPR015500">
    <property type="entry name" value="Peptidase_S8_subtilisin-rel"/>
</dbReference>
<feature type="active site" description="Charge relay system" evidence="5">
    <location>
        <position position="267"/>
    </location>
</feature>
<organism evidence="8 9">
    <name type="scientific">Candidatus Galacturonatibacter soehngenii</name>
    <dbReference type="NCBI Taxonomy" id="2307010"/>
    <lineage>
        <taxon>Bacteria</taxon>
        <taxon>Bacillati</taxon>
        <taxon>Bacillota</taxon>
        <taxon>Clostridia</taxon>
        <taxon>Lachnospirales</taxon>
        <taxon>Lachnospiraceae</taxon>
        <taxon>Candidatus Galacturonatibacter</taxon>
    </lineage>
</organism>
<evidence type="ECO:0000313" key="8">
    <source>
        <dbReference type="EMBL" id="KAB1438695.1"/>
    </source>
</evidence>
<feature type="domain" description="Peptidase S8/S53" evidence="7">
    <location>
        <begin position="51"/>
        <end position="296"/>
    </location>
</feature>
<feature type="active site" description="Charge relay system" evidence="5">
    <location>
        <position position="117"/>
    </location>
</feature>
<evidence type="ECO:0000256" key="2">
    <source>
        <dbReference type="ARBA" id="ARBA00022670"/>
    </source>
</evidence>
<accession>A0A7V7UC91</accession>
<dbReference type="PROSITE" id="PS51257">
    <property type="entry name" value="PROKAR_LIPOPROTEIN"/>
    <property type="match status" value="1"/>
</dbReference>
<dbReference type="InterPro" id="IPR051048">
    <property type="entry name" value="Peptidase_S8/S53_subtilisin"/>
</dbReference>
<dbReference type="PROSITE" id="PS00136">
    <property type="entry name" value="SUBTILASE_ASP"/>
    <property type="match status" value="1"/>
</dbReference>
<dbReference type="PROSITE" id="PS51892">
    <property type="entry name" value="SUBTILASE"/>
    <property type="match status" value="1"/>
</dbReference>
<dbReference type="Gene3D" id="3.40.50.200">
    <property type="entry name" value="Peptidase S8/S53 domain"/>
    <property type="match status" value="1"/>
</dbReference>
<dbReference type="GO" id="GO:0004252">
    <property type="term" value="F:serine-type endopeptidase activity"/>
    <property type="evidence" value="ECO:0007669"/>
    <property type="project" value="UniProtKB-UniRule"/>
</dbReference>
<gene>
    <name evidence="8" type="ORF">F7O84_14315</name>
</gene>
<protein>
    <submittedName>
        <fullName evidence="8">S8 family serine peptidase</fullName>
    </submittedName>
</protein>
<proteinExistence type="inferred from homology"/>
<dbReference type="GO" id="GO:0006508">
    <property type="term" value="P:proteolysis"/>
    <property type="evidence" value="ECO:0007669"/>
    <property type="project" value="UniProtKB-KW"/>
</dbReference>
<dbReference type="PRINTS" id="PR00723">
    <property type="entry name" value="SUBTILISIN"/>
</dbReference>
<comment type="similarity">
    <text evidence="1 5">Belongs to the peptidase S8 family.</text>
</comment>
<evidence type="ECO:0000256" key="1">
    <source>
        <dbReference type="ARBA" id="ARBA00011073"/>
    </source>
</evidence>
<dbReference type="InterPro" id="IPR036852">
    <property type="entry name" value="Peptidase_S8/S53_dom_sf"/>
</dbReference>
<dbReference type="Pfam" id="PF00082">
    <property type="entry name" value="Peptidase_S8"/>
    <property type="match status" value="1"/>
</dbReference>
<feature type="chain" id="PRO_5030539204" evidence="6">
    <location>
        <begin position="23"/>
        <end position="318"/>
    </location>
</feature>
<evidence type="ECO:0000313" key="9">
    <source>
        <dbReference type="Proteomes" id="UP000461768"/>
    </source>
</evidence>
<dbReference type="InterPro" id="IPR000209">
    <property type="entry name" value="Peptidase_S8/S53_dom"/>
</dbReference>
<dbReference type="Proteomes" id="UP000461768">
    <property type="component" value="Unassembled WGS sequence"/>
</dbReference>
<keyword evidence="6" id="KW-0732">Signal</keyword>
<dbReference type="SUPFAM" id="SSF52743">
    <property type="entry name" value="Subtilisin-like"/>
    <property type="match status" value="1"/>
</dbReference>
<name>A0A7V7UC91_9FIRM</name>
<dbReference type="AlphaFoldDB" id="A0A7V7UC91"/>
<comment type="caution">
    <text evidence="8">The sequence shown here is derived from an EMBL/GenBank/DDBJ whole genome shotgun (WGS) entry which is preliminary data.</text>
</comment>
<evidence type="ECO:0000256" key="3">
    <source>
        <dbReference type="ARBA" id="ARBA00022801"/>
    </source>
</evidence>
<keyword evidence="2 5" id="KW-0645">Protease</keyword>
<reference evidence="8 9" key="2">
    <citation type="submission" date="2020-02" db="EMBL/GenBank/DDBJ databases">
        <title>Candidatus Galacturonibacter soehngenii shows hetero-acetogenic catabolism of galacturonic acid but lacks a canonical carbon monoxide dehydrogenase/acetyl-CoA synthase complex.</title>
        <authorList>
            <person name="Diender M."/>
            <person name="Stouten G.R."/>
            <person name="Petersen J.F."/>
            <person name="Nielsen P.H."/>
            <person name="Dueholm M.S."/>
            <person name="Pronk J.T."/>
            <person name="Van Loosdrecht M.C.M."/>
        </authorList>
    </citation>
    <scope>NUCLEOTIDE SEQUENCE [LARGE SCALE GENOMIC DNA]</scope>
    <source>
        <strain evidence="8">GalUA</strain>
    </source>
</reference>
<dbReference type="PANTHER" id="PTHR43399">
    <property type="entry name" value="SUBTILISIN-RELATED"/>
    <property type="match status" value="1"/>
</dbReference>
<evidence type="ECO:0000256" key="4">
    <source>
        <dbReference type="ARBA" id="ARBA00022825"/>
    </source>
</evidence>
<dbReference type="PANTHER" id="PTHR43399:SF4">
    <property type="entry name" value="CELL WALL-ASSOCIATED PROTEASE"/>
    <property type="match status" value="1"/>
</dbReference>
<feature type="active site" description="Charge relay system" evidence="5">
    <location>
        <position position="59"/>
    </location>
</feature>